<keyword evidence="2" id="KW-1185">Reference proteome</keyword>
<dbReference type="Proteomes" id="UP000198959">
    <property type="component" value="Unassembled WGS sequence"/>
</dbReference>
<evidence type="ECO:0000313" key="2">
    <source>
        <dbReference type="Proteomes" id="UP000198959"/>
    </source>
</evidence>
<reference evidence="2" key="1">
    <citation type="submission" date="2016-06" db="EMBL/GenBank/DDBJ databases">
        <authorList>
            <person name="Varghese N."/>
            <person name="Submissions Spin"/>
        </authorList>
    </citation>
    <scope>NUCLEOTIDE SEQUENCE [LARGE SCALE GENOMIC DNA]</scope>
    <source>
        <strain evidence="2">DSM 43817</strain>
    </source>
</reference>
<sequence length="61" mass="6036">MGKGGVGSVAEVTGCGVGQDSGLAGIVDIGRGVERQRGLQRQGIGLHLSGDLPSSCCLTKP</sequence>
<accession>A0A1C6SQV1</accession>
<name>A0A1C6SQV1_9ACTN</name>
<dbReference type="AlphaFoldDB" id="A0A1C6SQV1"/>
<dbReference type="EMBL" id="FMHW01000002">
    <property type="protein sequence ID" value="SCL31974.1"/>
    <property type="molecule type" value="Genomic_DNA"/>
</dbReference>
<evidence type="ECO:0000313" key="1">
    <source>
        <dbReference type="EMBL" id="SCL31974.1"/>
    </source>
</evidence>
<protein>
    <submittedName>
        <fullName evidence="1">Uncharacterized protein</fullName>
    </submittedName>
</protein>
<proteinExistence type="predicted"/>
<organism evidence="1 2">
    <name type="scientific">Micromonospora pallida</name>
    <dbReference type="NCBI Taxonomy" id="145854"/>
    <lineage>
        <taxon>Bacteria</taxon>
        <taxon>Bacillati</taxon>
        <taxon>Actinomycetota</taxon>
        <taxon>Actinomycetes</taxon>
        <taxon>Micromonosporales</taxon>
        <taxon>Micromonosporaceae</taxon>
        <taxon>Micromonospora</taxon>
    </lineage>
</organism>
<gene>
    <name evidence="1" type="ORF">GA0074692_3214</name>
</gene>